<comment type="function">
    <text evidence="11">Acts as a transcriptional regulator. Probably redox-responsive. The apo- but not holo-form probably binds DNA.</text>
</comment>
<proteinExistence type="inferred from homology"/>
<evidence type="ECO:0000259" key="12">
    <source>
        <dbReference type="PROSITE" id="PS51674"/>
    </source>
</evidence>
<feature type="binding site" evidence="11">
    <location>
        <position position="46"/>
    </location>
    <ligand>
        <name>[4Fe-4S] cluster</name>
        <dbReference type="ChEBI" id="CHEBI:49883"/>
    </ligand>
</feature>
<feature type="binding site" evidence="11">
    <location>
        <position position="52"/>
    </location>
    <ligand>
        <name>[4Fe-4S] cluster</name>
        <dbReference type="ChEBI" id="CHEBI:49883"/>
    </ligand>
</feature>
<evidence type="ECO:0000256" key="7">
    <source>
        <dbReference type="ARBA" id="ARBA00023015"/>
    </source>
</evidence>
<evidence type="ECO:0000256" key="4">
    <source>
        <dbReference type="ARBA" id="ARBA00022723"/>
    </source>
</evidence>
<keyword evidence="4 11" id="KW-0479">Metal-binding</keyword>
<keyword evidence="14" id="KW-1185">Reference proteome</keyword>
<keyword evidence="5 11" id="KW-0408">Iron</keyword>
<gene>
    <name evidence="13" type="primary">whiB1</name>
    <name evidence="11" type="synonym">whiB</name>
    <name evidence="13" type="ORF">GCM10009802_48080</name>
</gene>
<evidence type="ECO:0000256" key="11">
    <source>
        <dbReference type="HAMAP-Rule" id="MF_01479"/>
    </source>
</evidence>
<evidence type="ECO:0000256" key="10">
    <source>
        <dbReference type="ARBA" id="ARBA00023163"/>
    </source>
</evidence>
<evidence type="ECO:0000256" key="2">
    <source>
        <dbReference type="ARBA" id="ARBA00006597"/>
    </source>
</evidence>
<evidence type="ECO:0000256" key="6">
    <source>
        <dbReference type="ARBA" id="ARBA00023014"/>
    </source>
</evidence>
<feature type="domain" description="4Fe-4S Wbl-type" evidence="12">
    <location>
        <begin position="14"/>
        <end position="76"/>
    </location>
</feature>
<organism evidence="13 14">
    <name type="scientific">Streptomyces synnematoformans</name>
    <dbReference type="NCBI Taxonomy" id="415721"/>
    <lineage>
        <taxon>Bacteria</taxon>
        <taxon>Bacillati</taxon>
        <taxon>Actinomycetota</taxon>
        <taxon>Actinomycetes</taxon>
        <taxon>Kitasatosporales</taxon>
        <taxon>Streptomycetaceae</taxon>
        <taxon>Streptomyces</taxon>
    </lineage>
</organism>
<dbReference type="HAMAP" id="MF_01479">
    <property type="entry name" value="WhiB"/>
    <property type="match status" value="1"/>
</dbReference>
<comment type="similarity">
    <text evidence="2 11">Belongs to the WhiB family.</text>
</comment>
<evidence type="ECO:0000256" key="9">
    <source>
        <dbReference type="ARBA" id="ARBA00023157"/>
    </source>
</evidence>
<protein>
    <recommendedName>
        <fullName evidence="11">Transcriptional regulator WhiB</fullName>
    </recommendedName>
</protein>
<comment type="caution">
    <text evidence="13">The sequence shown here is derived from an EMBL/GenBank/DDBJ whole genome shotgun (WGS) entry which is preliminary data.</text>
</comment>
<evidence type="ECO:0000313" key="14">
    <source>
        <dbReference type="Proteomes" id="UP001500443"/>
    </source>
</evidence>
<comment type="subcellular location">
    <subcellularLocation>
        <location evidence="1 11">Cytoplasm</location>
    </subcellularLocation>
</comment>
<reference evidence="13 14" key="1">
    <citation type="journal article" date="2019" name="Int. J. Syst. Evol. Microbiol.">
        <title>The Global Catalogue of Microorganisms (GCM) 10K type strain sequencing project: providing services to taxonomists for standard genome sequencing and annotation.</title>
        <authorList>
            <consortium name="The Broad Institute Genomics Platform"/>
            <consortium name="The Broad Institute Genome Sequencing Center for Infectious Disease"/>
            <person name="Wu L."/>
            <person name="Ma J."/>
        </authorList>
    </citation>
    <scope>NUCLEOTIDE SEQUENCE [LARGE SCALE GENOMIC DNA]</scope>
    <source>
        <strain evidence="13 14">JCM 15481</strain>
    </source>
</reference>
<evidence type="ECO:0000256" key="5">
    <source>
        <dbReference type="ARBA" id="ARBA00023004"/>
    </source>
</evidence>
<keyword evidence="8 11" id="KW-0238">DNA-binding</keyword>
<name>A0ABN2Z8R3_9ACTN</name>
<accession>A0ABN2Z8R3</accession>
<comment type="PTM">
    <text evidence="11">Upon Fe-S cluster removal intramolecular disulfide bonds are formed.</text>
</comment>
<dbReference type="EMBL" id="BAAAPF010000196">
    <property type="protein sequence ID" value="GAA2138535.1"/>
    <property type="molecule type" value="Genomic_DNA"/>
</dbReference>
<keyword evidence="11" id="KW-0963">Cytoplasm</keyword>
<comment type="cofactor">
    <cofactor evidence="11">
        <name>[4Fe-4S] cluster</name>
        <dbReference type="ChEBI" id="CHEBI:49883"/>
    </cofactor>
    <text evidence="11">Binds 1 [4Fe-4S] cluster per subunit. Following nitrosylation of the [4Fe-4S] cluster binds 1 [4Fe-8(NO)] cluster per subunit.</text>
</comment>
<evidence type="ECO:0000313" key="13">
    <source>
        <dbReference type="EMBL" id="GAA2138535.1"/>
    </source>
</evidence>
<keyword evidence="6 11" id="KW-0411">Iron-sulfur</keyword>
<keyword evidence="7 11" id="KW-0805">Transcription regulation</keyword>
<sequence>MREGGSMRWWNSAACADEDPDLFFPVGESGPAAEQYARAKAVCRRCPVRVECLDWALRTGTPSGVWGGLGEAERKRIRRHRAEVAADGLRGRPGAS</sequence>
<feature type="binding site" evidence="11">
    <location>
        <position position="43"/>
    </location>
    <ligand>
        <name>[4Fe-4S] cluster</name>
        <dbReference type="ChEBI" id="CHEBI:49883"/>
    </ligand>
</feature>
<evidence type="ECO:0000256" key="1">
    <source>
        <dbReference type="ARBA" id="ARBA00004496"/>
    </source>
</evidence>
<dbReference type="Pfam" id="PF02467">
    <property type="entry name" value="Whib"/>
    <property type="match status" value="1"/>
</dbReference>
<keyword evidence="3 11" id="KW-0004">4Fe-4S</keyword>
<evidence type="ECO:0000256" key="8">
    <source>
        <dbReference type="ARBA" id="ARBA00023125"/>
    </source>
</evidence>
<keyword evidence="10 11" id="KW-0804">Transcription</keyword>
<dbReference type="PROSITE" id="PS51674">
    <property type="entry name" value="4FE4S_WBL"/>
    <property type="match status" value="1"/>
</dbReference>
<dbReference type="PANTHER" id="PTHR38839:SF6">
    <property type="entry name" value="TRANSCRIPTIONAL REGULATOR WHIB1"/>
    <property type="match status" value="1"/>
</dbReference>
<dbReference type="InterPro" id="IPR034768">
    <property type="entry name" value="4FE4S_WBL"/>
</dbReference>
<feature type="binding site" evidence="11">
    <location>
        <position position="15"/>
    </location>
    <ligand>
        <name>[4Fe-4S] cluster</name>
        <dbReference type="ChEBI" id="CHEBI:49883"/>
    </ligand>
</feature>
<dbReference type="PANTHER" id="PTHR38839">
    <property type="entry name" value="TRANSCRIPTIONAL REGULATOR WHID-RELATED"/>
    <property type="match status" value="1"/>
</dbReference>
<keyword evidence="9 11" id="KW-1015">Disulfide bond</keyword>
<comment type="PTM">
    <text evidence="11">The Fe-S cluster can be nitrosylated by nitric oxide (NO).</text>
</comment>
<evidence type="ECO:0000256" key="3">
    <source>
        <dbReference type="ARBA" id="ARBA00022485"/>
    </source>
</evidence>
<dbReference type="Proteomes" id="UP001500443">
    <property type="component" value="Unassembled WGS sequence"/>
</dbReference>
<dbReference type="InterPro" id="IPR003482">
    <property type="entry name" value="Whib"/>
</dbReference>